<proteinExistence type="predicted"/>
<dbReference type="eggNOG" id="ENOG502QRFY">
    <property type="taxonomic scope" value="Eukaryota"/>
</dbReference>
<keyword evidence="1 4" id="KW-0732">Signal</keyword>
<dbReference type="InterPro" id="IPR018247">
    <property type="entry name" value="EF_Hand_1_Ca_BS"/>
</dbReference>
<dbReference type="InterPro" id="IPR040250">
    <property type="entry name" value="Nucleobindin"/>
</dbReference>
<evidence type="ECO:0000313" key="7">
    <source>
        <dbReference type="Proteomes" id="UP000008066"/>
    </source>
</evidence>
<dbReference type="OrthoDB" id="289247at2759"/>
<evidence type="ECO:0000256" key="3">
    <source>
        <dbReference type="SAM" id="MobiDB-lite"/>
    </source>
</evidence>
<feature type="region of interest" description="Disordered" evidence="3">
    <location>
        <begin position="177"/>
        <end position="204"/>
    </location>
</feature>
<keyword evidence="7" id="KW-1185">Reference proteome</keyword>
<dbReference type="Pfam" id="PF13499">
    <property type="entry name" value="EF-hand_7"/>
    <property type="match status" value="1"/>
</dbReference>
<gene>
    <name evidence="6" type="ORF">CTHT_0001950</name>
</gene>
<dbReference type="RefSeq" id="XP_006690744.1">
    <property type="nucleotide sequence ID" value="XM_006690681.1"/>
</dbReference>
<dbReference type="PROSITE" id="PS00018">
    <property type="entry name" value="EF_HAND_1"/>
    <property type="match status" value="1"/>
</dbReference>
<dbReference type="HOGENOM" id="CLU_096561_0_0_1"/>
<dbReference type="Gene3D" id="1.10.238.10">
    <property type="entry name" value="EF-hand"/>
    <property type="match status" value="1"/>
</dbReference>
<feature type="chain" id="PRO_5003408659" evidence="4">
    <location>
        <begin position="18"/>
        <end position="204"/>
    </location>
</feature>
<feature type="domain" description="EF-hand" evidence="5">
    <location>
        <begin position="90"/>
        <end position="125"/>
    </location>
</feature>
<dbReference type="AlphaFoldDB" id="G0RZ74"/>
<evidence type="ECO:0000313" key="6">
    <source>
        <dbReference type="EMBL" id="EGS23502.1"/>
    </source>
</evidence>
<reference evidence="6 7" key="1">
    <citation type="journal article" date="2011" name="Cell">
        <title>Insight into structure and assembly of the nuclear pore complex by utilizing the genome of a eukaryotic thermophile.</title>
        <authorList>
            <person name="Amlacher S."/>
            <person name="Sarges P."/>
            <person name="Flemming D."/>
            <person name="van Noort V."/>
            <person name="Kunze R."/>
            <person name="Devos D.P."/>
            <person name="Arumugam M."/>
            <person name="Bork P."/>
            <person name="Hurt E."/>
        </authorList>
    </citation>
    <scope>NUCLEOTIDE SEQUENCE [LARGE SCALE GENOMIC DNA]</scope>
    <source>
        <strain evidence="7">DSM 1495 / CBS 144.50 / IMI 039719</strain>
    </source>
</reference>
<evidence type="ECO:0000259" key="5">
    <source>
        <dbReference type="PROSITE" id="PS50222"/>
    </source>
</evidence>
<dbReference type="OMA" id="ADWMTKH"/>
<feature type="compositionally biased region" description="Basic and acidic residues" evidence="3">
    <location>
        <begin position="177"/>
        <end position="187"/>
    </location>
</feature>
<evidence type="ECO:0000256" key="4">
    <source>
        <dbReference type="SAM" id="SignalP"/>
    </source>
</evidence>
<dbReference type="GO" id="GO:0005793">
    <property type="term" value="C:endoplasmic reticulum-Golgi intermediate compartment"/>
    <property type="evidence" value="ECO:0007669"/>
    <property type="project" value="TreeGrafter"/>
</dbReference>
<dbReference type="GeneID" id="18254233"/>
<organism evidence="7">
    <name type="scientific">Chaetomium thermophilum (strain DSM 1495 / CBS 144.50 / IMI 039719)</name>
    <name type="common">Thermochaetoides thermophila</name>
    <dbReference type="NCBI Taxonomy" id="759272"/>
    <lineage>
        <taxon>Eukaryota</taxon>
        <taxon>Fungi</taxon>
        <taxon>Dikarya</taxon>
        <taxon>Ascomycota</taxon>
        <taxon>Pezizomycotina</taxon>
        <taxon>Sordariomycetes</taxon>
        <taxon>Sordariomycetidae</taxon>
        <taxon>Sordariales</taxon>
        <taxon>Chaetomiaceae</taxon>
        <taxon>Thermochaetoides</taxon>
    </lineage>
</organism>
<dbReference type="PANTHER" id="PTHR19237">
    <property type="entry name" value="NUCLEOBINDIN"/>
    <property type="match status" value="1"/>
</dbReference>
<keyword evidence="2" id="KW-0106">Calcium</keyword>
<sequence length="204" mass="23319">MQLSTLIIAGIVGQALAHGDHGNRSQKPVVDENASWMVKHMAEEHHTGSFDAASFFALHDFNGDGVWEADEIQRTYGLMDDSNKHVSQEGRDRVSREILNLIDRNGDGLISREEFVRFIDVEGKTLPDMGTGPGHHGDDEYEYEIHHWEKYHDENTKLEDLTHPEDIEHFKKHEAMEAAQERAEQLDRQPIVEANIPAKFRRQG</sequence>
<dbReference type="GO" id="GO:0005509">
    <property type="term" value="F:calcium ion binding"/>
    <property type="evidence" value="ECO:0007669"/>
    <property type="project" value="InterPro"/>
</dbReference>
<name>G0RZ74_CHATD</name>
<dbReference type="KEGG" id="cthr:CTHT_0001950"/>
<dbReference type="Proteomes" id="UP000008066">
    <property type="component" value="Unassembled WGS sequence"/>
</dbReference>
<dbReference type="SUPFAM" id="SSF47473">
    <property type="entry name" value="EF-hand"/>
    <property type="match status" value="1"/>
</dbReference>
<dbReference type="PROSITE" id="PS50222">
    <property type="entry name" value="EF_HAND_2"/>
    <property type="match status" value="1"/>
</dbReference>
<evidence type="ECO:0000256" key="2">
    <source>
        <dbReference type="ARBA" id="ARBA00022837"/>
    </source>
</evidence>
<dbReference type="EMBL" id="GL988032">
    <property type="protein sequence ID" value="EGS23502.1"/>
    <property type="molecule type" value="Genomic_DNA"/>
</dbReference>
<accession>G0RZ74</accession>
<dbReference type="InterPro" id="IPR011992">
    <property type="entry name" value="EF-hand-dom_pair"/>
</dbReference>
<evidence type="ECO:0000256" key="1">
    <source>
        <dbReference type="ARBA" id="ARBA00022729"/>
    </source>
</evidence>
<dbReference type="InterPro" id="IPR002048">
    <property type="entry name" value="EF_hand_dom"/>
</dbReference>
<dbReference type="PANTHER" id="PTHR19237:SF20">
    <property type="entry name" value="NUCLEOBINDIN 1"/>
    <property type="match status" value="1"/>
</dbReference>
<feature type="signal peptide" evidence="4">
    <location>
        <begin position="1"/>
        <end position="17"/>
    </location>
</feature>
<protein>
    <submittedName>
        <fullName evidence="6">Putative calcium ion binding protein</fullName>
    </submittedName>
</protein>